<dbReference type="AlphaFoldDB" id="A0A2G2XEW8"/>
<proteinExistence type="inferred from homology"/>
<evidence type="ECO:0000313" key="15">
    <source>
        <dbReference type="EMBL" id="PHT56046.1"/>
    </source>
</evidence>
<evidence type="ECO:0000259" key="14">
    <source>
        <dbReference type="Pfam" id="PF00283"/>
    </source>
</evidence>
<comment type="subcellular location">
    <subcellularLocation>
        <location evidence="1">Membrane</location>
        <topology evidence="1">Single-pass membrane protein</topology>
    </subcellularLocation>
    <subcellularLocation>
        <location evidence="13">Plastid</location>
        <location evidence="13">Chloroplast thylakoid membrane</location>
        <topology evidence="13">Single-pass membrane protein</topology>
    </subcellularLocation>
</comment>
<keyword evidence="9 13" id="KW-1133">Transmembrane helix</keyword>
<accession>A0A2G2XEW8</accession>
<dbReference type="GO" id="GO:0020037">
    <property type="term" value="F:heme binding"/>
    <property type="evidence" value="ECO:0007669"/>
    <property type="project" value="InterPro"/>
</dbReference>
<dbReference type="GO" id="GO:0009539">
    <property type="term" value="C:photosystem II reaction center"/>
    <property type="evidence" value="ECO:0007669"/>
    <property type="project" value="InterPro"/>
</dbReference>
<dbReference type="GO" id="GO:0009767">
    <property type="term" value="P:photosynthetic electron transport chain"/>
    <property type="evidence" value="ECO:0007669"/>
    <property type="project" value="InterPro"/>
</dbReference>
<keyword evidence="7 13" id="KW-0479">Metal-binding</keyword>
<evidence type="ECO:0000256" key="8">
    <source>
        <dbReference type="ARBA" id="ARBA00022982"/>
    </source>
</evidence>
<keyword evidence="10 13" id="KW-0408">Iron</keyword>
<evidence type="ECO:0000256" key="3">
    <source>
        <dbReference type="ARBA" id="ARBA00022531"/>
    </source>
</evidence>
<name>A0A2G2XEW8_CAPBA</name>
<evidence type="ECO:0000256" key="9">
    <source>
        <dbReference type="ARBA" id="ARBA00022989"/>
    </source>
</evidence>
<reference evidence="16" key="2">
    <citation type="journal article" date="2017" name="J. Anim. Genet.">
        <title>Multiple reference genome sequences of hot pepper reveal the massive evolution of plant disease resistance genes by retroduplication.</title>
        <authorList>
            <person name="Kim S."/>
            <person name="Park J."/>
            <person name="Yeom S.-I."/>
            <person name="Kim Y.-M."/>
            <person name="Seo E."/>
            <person name="Kim K.-T."/>
            <person name="Kim M.-S."/>
            <person name="Lee J.M."/>
            <person name="Cheong K."/>
            <person name="Shin H.-S."/>
            <person name="Kim S.-B."/>
            <person name="Han K."/>
            <person name="Lee J."/>
            <person name="Park M."/>
            <person name="Lee H.-A."/>
            <person name="Lee H.-Y."/>
            <person name="Lee Y."/>
            <person name="Oh S."/>
            <person name="Lee J.H."/>
            <person name="Choi E."/>
            <person name="Choi E."/>
            <person name="Lee S.E."/>
            <person name="Jeon J."/>
            <person name="Kim H."/>
            <person name="Choi G."/>
            <person name="Song H."/>
            <person name="Lee J."/>
            <person name="Lee S.-C."/>
            <person name="Kwon J.-K."/>
            <person name="Lee H.-Y."/>
            <person name="Koo N."/>
            <person name="Hong Y."/>
            <person name="Kim R.W."/>
            <person name="Kang W.-H."/>
            <person name="Huh J.H."/>
            <person name="Kang B.-C."/>
            <person name="Yang T.-J."/>
            <person name="Lee Y.-H."/>
            <person name="Bennetzen J.L."/>
            <person name="Choi D."/>
        </authorList>
    </citation>
    <scope>NUCLEOTIDE SEQUENCE [LARGE SCALE GENOMIC DNA]</scope>
    <source>
        <strain evidence="16">cv. PBC81</strain>
    </source>
</reference>
<dbReference type="InterPro" id="IPR006241">
    <property type="entry name" value="PSII_cyt_b559_bsu"/>
</dbReference>
<evidence type="ECO:0000256" key="11">
    <source>
        <dbReference type="ARBA" id="ARBA00023136"/>
    </source>
</evidence>
<evidence type="ECO:0000256" key="2">
    <source>
        <dbReference type="ARBA" id="ARBA00022448"/>
    </source>
</evidence>
<evidence type="ECO:0000256" key="5">
    <source>
        <dbReference type="ARBA" id="ARBA00022640"/>
    </source>
</evidence>
<dbReference type="NCBIfam" id="TIGR01333">
    <property type="entry name" value="cyt_b559_beta"/>
    <property type="match status" value="1"/>
</dbReference>
<organism evidence="15 16">
    <name type="scientific">Capsicum baccatum</name>
    <name type="common">Peruvian pepper</name>
    <dbReference type="NCBI Taxonomy" id="33114"/>
    <lineage>
        <taxon>Eukaryota</taxon>
        <taxon>Viridiplantae</taxon>
        <taxon>Streptophyta</taxon>
        <taxon>Embryophyta</taxon>
        <taxon>Tracheophyta</taxon>
        <taxon>Spermatophyta</taxon>
        <taxon>Magnoliopsida</taxon>
        <taxon>eudicotyledons</taxon>
        <taxon>Gunneridae</taxon>
        <taxon>Pentapetalae</taxon>
        <taxon>asterids</taxon>
        <taxon>lamiids</taxon>
        <taxon>Solanales</taxon>
        <taxon>Solanaceae</taxon>
        <taxon>Solanoideae</taxon>
        <taxon>Capsiceae</taxon>
        <taxon>Capsicum</taxon>
    </lineage>
</organism>
<dbReference type="InterPro" id="IPR013081">
    <property type="entry name" value="PSII_cyt_b559_N"/>
</dbReference>
<comment type="caution">
    <text evidence="15">The sequence shown here is derived from an EMBL/GenBank/DDBJ whole genome shotgun (WGS) entry which is preliminary data.</text>
</comment>
<evidence type="ECO:0000256" key="12">
    <source>
        <dbReference type="ARBA" id="ARBA00023276"/>
    </source>
</evidence>
<evidence type="ECO:0000256" key="13">
    <source>
        <dbReference type="RuleBase" id="RU004529"/>
    </source>
</evidence>
<keyword evidence="5" id="KW-0934">Plastid</keyword>
<dbReference type="GO" id="GO:0046872">
    <property type="term" value="F:metal ion binding"/>
    <property type="evidence" value="ECO:0007669"/>
    <property type="project" value="UniProtKB-KW"/>
</dbReference>
<keyword evidence="2 13" id="KW-0813">Transport</keyword>
<keyword evidence="8 13" id="KW-0249">Electron transport</keyword>
<dbReference type="STRING" id="33114.A0A2G2XEW8"/>
<dbReference type="OrthoDB" id="77at2759"/>
<keyword evidence="16" id="KW-1185">Reference proteome</keyword>
<evidence type="ECO:0000256" key="7">
    <source>
        <dbReference type="ARBA" id="ARBA00022723"/>
    </source>
</evidence>
<dbReference type="Pfam" id="PF00283">
    <property type="entry name" value="Cytochrom_B559"/>
    <property type="match status" value="1"/>
</dbReference>
<reference evidence="15 16" key="1">
    <citation type="journal article" date="2017" name="Genome Biol.">
        <title>New reference genome sequences of hot pepper reveal the massive evolution of plant disease-resistance genes by retroduplication.</title>
        <authorList>
            <person name="Kim S."/>
            <person name="Park J."/>
            <person name="Yeom S.I."/>
            <person name="Kim Y.M."/>
            <person name="Seo E."/>
            <person name="Kim K.T."/>
            <person name="Kim M.S."/>
            <person name="Lee J.M."/>
            <person name="Cheong K."/>
            <person name="Shin H.S."/>
            <person name="Kim S.B."/>
            <person name="Han K."/>
            <person name="Lee J."/>
            <person name="Park M."/>
            <person name="Lee H.A."/>
            <person name="Lee H.Y."/>
            <person name="Lee Y."/>
            <person name="Oh S."/>
            <person name="Lee J.H."/>
            <person name="Choi E."/>
            <person name="Choi E."/>
            <person name="Lee S.E."/>
            <person name="Jeon J."/>
            <person name="Kim H."/>
            <person name="Choi G."/>
            <person name="Song H."/>
            <person name="Lee J."/>
            <person name="Lee S.C."/>
            <person name="Kwon J.K."/>
            <person name="Lee H.Y."/>
            <person name="Koo N."/>
            <person name="Hong Y."/>
            <person name="Kim R.W."/>
            <person name="Kang W.H."/>
            <person name="Huh J.H."/>
            <person name="Kang B.C."/>
            <person name="Yang T.J."/>
            <person name="Lee Y.H."/>
            <person name="Bennetzen J.L."/>
            <person name="Choi D."/>
        </authorList>
    </citation>
    <scope>NUCLEOTIDE SEQUENCE [LARGE SCALE GENOMIC DNA]</scope>
    <source>
        <strain evidence="16">cv. PBC81</strain>
    </source>
</reference>
<evidence type="ECO:0000256" key="1">
    <source>
        <dbReference type="ARBA" id="ARBA00004167"/>
    </source>
</evidence>
<comment type="subunit">
    <text evidence="13">Heterodimer of an alpha subunit and a beta subunit.</text>
</comment>
<keyword evidence="13" id="KW-0150">Chloroplast</keyword>
<keyword evidence="11 13" id="KW-0472">Membrane</keyword>
<dbReference type="InterPro" id="IPR006216">
    <property type="entry name" value="PSII_cyt_b559_CS"/>
</dbReference>
<comment type="function">
    <text evidence="13">This b-type cytochrome is tightly associated with the reaction center of photosystem II (PSII). PSII is a light-driven water:plastoquinone oxidoreductase that uses light energy to abstract electrons from H(2)O, generating O(2) and a proton gradient subsequently used for ATP formation. It consists of a core antenna complex that captures photons, and an electron transfer chain that converts photonic excitation into a charge separation.</text>
</comment>
<dbReference type="PROSITE" id="PS00537">
    <property type="entry name" value="CYTOCHROME_B559"/>
    <property type="match status" value="1"/>
</dbReference>
<dbReference type="EMBL" id="MLFT02000002">
    <property type="protein sequence ID" value="PHT56046.1"/>
    <property type="molecule type" value="Genomic_DNA"/>
</dbReference>
<keyword evidence="12 13" id="KW-0604">Photosystem II</keyword>
<dbReference type="GO" id="GO:0009535">
    <property type="term" value="C:chloroplast thylakoid membrane"/>
    <property type="evidence" value="ECO:0007669"/>
    <property type="project" value="UniProtKB-SubCell"/>
</dbReference>
<protein>
    <recommendedName>
        <fullName evidence="13">Cytochrome b559 subunit beta</fullName>
    </recommendedName>
    <alternativeName>
        <fullName evidence="13">PSII reaction center subunit VI</fullName>
    </alternativeName>
</protein>
<keyword evidence="4 13" id="KW-0349">Heme</keyword>
<evidence type="ECO:0000256" key="6">
    <source>
        <dbReference type="ARBA" id="ARBA00022692"/>
    </source>
</evidence>
<dbReference type="Proteomes" id="UP000224567">
    <property type="component" value="Unassembled WGS sequence"/>
</dbReference>
<keyword evidence="3 13" id="KW-0602">Photosynthesis</keyword>
<sequence>MTIDRTYPIFTVRWLVVHGLAIPTVFFLGSISAMQFIQR</sequence>
<dbReference type="SUPFAM" id="SSF161045">
    <property type="entry name" value="Cytochrome b559 subunits"/>
    <property type="match status" value="1"/>
</dbReference>
<feature type="domain" description="Photosystem II cytochrome b559 N-terminal" evidence="14">
    <location>
        <begin position="1"/>
        <end position="29"/>
    </location>
</feature>
<evidence type="ECO:0000256" key="10">
    <source>
        <dbReference type="ARBA" id="ARBA00023004"/>
    </source>
</evidence>
<evidence type="ECO:0000256" key="4">
    <source>
        <dbReference type="ARBA" id="ARBA00022617"/>
    </source>
</evidence>
<comment type="similarity">
    <text evidence="13">Belongs to the PsbE/PsbF family.</text>
</comment>
<dbReference type="HAMAP" id="MF_00643">
    <property type="entry name" value="PSII_PsbF"/>
    <property type="match status" value="1"/>
</dbReference>
<feature type="transmembrane region" description="Helical" evidence="13">
    <location>
        <begin position="12"/>
        <end position="37"/>
    </location>
</feature>
<gene>
    <name evidence="15" type="ORF">CQW23_04532</name>
</gene>
<dbReference type="PIRSF" id="PIRSF000037">
    <property type="entry name" value="PsbF"/>
    <property type="match status" value="1"/>
</dbReference>
<keyword evidence="6 13" id="KW-0812">Transmembrane</keyword>
<evidence type="ECO:0000313" key="16">
    <source>
        <dbReference type="Proteomes" id="UP000224567"/>
    </source>
</evidence>